<protein>
    <submittedName>
        <fullName evidence="1">Uncharacterized protein</fullName>
    </submittedName>
</protein>
<gene>
    <name evidence="1" type="ORF">GCM10010345_12380</name>
</gene>
<evidence type="ECO:0000313" key="2">
    <source>
        <dbReference type="Proteomes" id="UP000653644"/>
    </source>
</evidence>
<accession>A0ABQ3CJ61</accession>
<reference evidence="2" key="1">
    <citation type="journal article" date="2019" name="Int. J. Syst. Evol. Microbiol.">
        <title>The Global Catalogue of Microorganisms (GCM) 10K type strain sequencing project: providing services to taxonomists for standard genome sequencing and annotation.</title>
        <authorList>
            <consortium name="The Broad Institute Genomics Platform"/>
            <consortium name="The Broad Institute Genome Sequencing Center for Infectious Disease"/>
            <person name="Wu L."/>
            <person name="Ma J."/>
        </authorList>
    </citation>
    <scope>NUCLEOTIDE SEQUENCE [LARGE SCALE GENOMIC DNA]</scope>
    <source>
        <strain evidence="2">JCM 4733</strain>
    </source>
</reference>
<organism evidence="1 2">
    <name type="scientific">Streptomyces canarius</name>
    <dbReference type="NCBI Taxonomy" id="285453"/>
    <lineage>
        <taxon>Bacteria</taxon>
        <taxon>Bacillati</taxon>
        <taxon>Actinomycetota</taxon>
        <taxon>Actinomycetes</taxon>
        <taxon>Kitasatosporales</taxon>
        <taxon>Streptomycetaceae</taxon>
        <taxon>Streptomyces</taxon>
    </lineage>
</organism>
<name>A0ABQ3CJ61_9ACTN</name>
<dbReference type="EMBL" id="BMVN01000003">
    <property type="protein sequence ID" value="GHA09398.1"/>
    <property type="molecule type" value="Genomic_DNA"/>
</dbReference>
<comment type="caution">
    <text evidence="1">The sequence shown here is derived from an EMBL/GenBank/DDBJ whole genome shotgun (WGS) entry which is preliminary data.</text>
</comment>
<dbReference type="Proteomes" id="UP000653644">
    <property type="component" value="Unassembled WGS sequence"/>
</dbReference>
<keyword evidence="2" id="KW-1185">Reference proteome</keyword>
<proteinExistence type="predicted"/>
<evidence type="ECO:0000313" key="1">
    <source>
        <dbReference type="EMBL" id="GHA09398.1"/>
    </source>
</evidence>
<sequence>MQPRFLGLQVGARCRLNEGFYQDLQETPCWHSGTGEDIVHAALAGHSWSQTSHEVASRRQSRSLVQVVEGCVQLPQRPMWQVRSS</sequence>